<dbReference type="GO" id="GO:0046872">
    <property type="term" value="F:metal ion binding"/>
    <property type="evidence" value="ECO:0007669"/>
    <property type="project" value="UniProtKB-KW"/>
</dbReference>
<evidence type="ECO:0000256" key="3">
    <source>
        <dbReference type="ARBA" id="ARBA00022723"/>
    </source>
</evidence>
<proteinExistence type="inferred from homology"/>
<reference evidence="8" key="1">
    <citation type="submission" date="2017-09" db="EMBL/GenBank/DDBJ databases">
        <title>Depth-based differentiation of microbial function through sediment-hosted aquifers and enrichment of novel symbionts in the deep terrestrial subsurface.</title>
        <authorList>
            <person name="Probst A.J."/>
            <person name="Ladd B."/>
            <person name="Jarett J.K."/>
            <person name="Geller-Mcgrath D.E."/>
            <person name="Sieber C.M.K."/>
            <person name="Emerson J.B."/>
            <person name="Anantharaman K."/>
            <person name="Thomas B.C."/>
            <person name="Malmstrom R."/>
            <person name="Stieglmeier M."/>
            <person name="Klingl A."/>
            <person name="Woyke T."/>
            <person name="Ryan C.M."/>
            <person name="Banfield J.F."/>
        </authorList>
    </citation>
    <scope>NUCLEOTIDE SEQUENCE [LARGE SCALE GENOMIC DNA]</scope>
</reference>
<feature type="binding site" evidence="5">
    <location>
        <position position="24"/>
    </location>
    <ligand>
        <name>Mn(2+)</name>
        <dbReference type="ChEBI" id="CHEBI:29035"/>
    </ligand>
</feature>
<feature type="domain" description="Manganese/iron superoxide dismutase C-terminal" evidence="6">
    <location>
        <begin position="87"/>
        <end position="186"/>
    </location>
</feature>
<feature type="binding site" evidence="5">
    <location>
        <position position="157"/>
    </location>
    <ligand>
        <name>Mn(2+)</name>
        <dbReference type="ChEBI" id="CHEBI:29035"/>
    </ligand>
</feature>
<organism evidence="7 8">
    <name type="scientific">Candidatus Magasanikbacteria bacterium CG10_big_fil_rev_8_21_14_0_10_40_10</name>
    <dbReference type="NCBI Taxonomy" id="1974648"/>
    <lineage>
        <taxon>Bacteria</taxon>
        <taxon>Candidatus Magasanikiibacteriota</taxon>
    </lineage>
</organism>
<evidence type="ECO:0000256" key="4">
    <source>
        <dbReference type="ARBA" id="ARBA00023002"/>
    </source>
</evidence>
<dbReference type="Proteomes" id="UP000231183">
    <property type="component" value="Unassembled WGS sequence"/>
</dbReference>
<evidence type="ECO:0000256" key="2">
    <source>
        <dbReference type="ARBA" id="ARBA00012682"/>
    </source>
</evidence>
<feature type="binding site" evidence="5">
    <location>
        <position position="69"/>
    </location>
    <ligand>
        <name>Mn(2+)</name>
        <dbReference type="ChEBI" id="CHEBI:29035"/>
    </ligand>
</feature>
<evidence type="ECO:0000313" key="7">
    <source>
        <dbReference type="EMBL" id="PIT87629.1"/>
    </source>
</evidence>
<dbReference type="EC" id="1.15.1.1" evidence="2"/>
<dbReference type="PANTHER" id="PTHR11404">
    <property type="entry name" value="SUPEROXIDE DISMUTASE 2"/>
    <property type="match status" value="1"/>
</dbReference>
<comment type="similarity">
    <text evidence="1">Belongs to the iron/manganese superoxide dismutase family.</text>
</comment>
<dbReference type="SUPFAM" id="SSF54719">
    <property type="entry name" value="Fe,Mn superoxide dismutase (SOD), C-terminal domain"/>
    <property type="match status" value="1"/>
</dbReference>
<evidence type="ECO:0000259" key="6">
    <source>
        <dbReference type="Pfam" id="PF02777"/>
    </source>
</evidence>
<dbReference type="GO" id="GO:0004784">
    <property type="term" value="F:superoxide dismutase activity"/>
    <property type="evidence" value="ECO:0007669"/>
    <property type="project" value="UniProtKB-EC"/>
</dbReference>
<accession>A0A2M6W4B1</accession>
<dbReference type="EMBL" id="PFBX01000014">
    <property type="protein sequence ID" value="PIT87629.1"/>
    <property type="molecule type" value="Genomic_DNA"/>
</dbReference>
<comment type="caution">
    <text evidence="7">The sequence shown here is derived from an EMBL/GenBank/DDBJ whole genome shotgun (WGS) entry which is preliminary data.</text>
</comment>
<dbReference type="AlphaFoldDB" id="A0A2M6W4B1"/>
<protein>
    <recommendedName>
        <fullName evidence="2">superoxide dismutase</fullName>
        <ecNumber evidence="2">1.15.1.1</ecNumber>
    </recommendedName>
</protein>
<dbReference type="InterPro" id="IPR050265">
    <property type="entry name" value="Fe/Mn_Superoxide_Dismutase"/>
</dbReference>
<evidence type="ECO:0000313" key="8">
    <source>
        <dbReference type="Proteomes" id="UP000231183"/>
    </source>
</evidence>
<sequence>MYQAINFDSLQGLNGFSDKTLETHFKLYAGYVANTNKLASQLSALETGSPEYAELKRRFGWEFDGMRLHEYYFEALTKTPTPLATDSSLYKKITKQFGDFASWQKDFIATAMTRGIGWTILYYDKKADQLFNVWINEHDVGHLAGCAIILNLDVFEHAFMLDYGTDRAKYIDVFFQAINWSEVKNRLE</sequence>
<dbReference type="InterPro" id="IPR019832">
    <property type="entry name" value="Mn/Fe_SOD_C"/>
</dbReference>
<feature type="binding site" evidence="5">
    <location>
        <position position="153"/>
    </location>
    <ligand>
        <name>Mn(2+)</name>
        <dbReference type="ChEBI" id="CHEBI:29035"/>
    </ligand>
</feature>
<dbReference type="InterPro" id="IPR036324">
    <property type="entry name" value="Mn/Fe_SOD_N_sf"/>
</dbReference>
<dbReference type="Gene3D" id="3.55.40.20">
    <property type="entry name" value="Iron/manganese superoxide dismutase, C-terminal domain"/>
    <property type="match status" value="1"/>
</dbReference>
<dbReference type="PIRSF" id="PIRSF000349">
    <property type="entry name" value="SODismutase"/>
    <property type="match status" value="1"/>
</dbReference>
<gene>
    <name evidence="7" type="ORF">COU31_01595</name>
</gene>
<dbReference type="SUPFAM" id="SSF46609">
    <property type="entry name" value="Fe,Mn superoxide dismutase (SOD), N-terminal domain"/>
    <property type="match status" value="1"/>
</dbReference>
<dbReference type="Pfam" id="PF02777">
    <property type="entry name" value="Sod_Fe_C"/>
    <property type="match status" value="1"/>
</dbReference>
<dbReference type="PANTHER" id="PTHR11404:SF6">
    <property type="entry name" value="SUPEROXIDE DISMUTASE [MN], MITOCHONDRIAL"/>
    <property type="match status" value="1"/>
</dbReference>
<name>A0A2M6W4B1_9BACT</name>
<keyword evidence="3 5" id="KW-0479">Metal-binding</keyword>
<evidence type="ECO:0000256" key="1">
    <source>
        <dbReference type="ARBA" id="ARBA00008714"/>
    </source>
</evidence>
<dbReference type="InterPro" id="IPR001189">
    <property type="entry name" value="Mn/Fe_SOD"/>
</dbReference>
<evidence type="ECO:0000256" key="5">
    <source>
        <dbReference type="PIRSR" id="PIRSR000349-1"/>
    </source>
</evidence>
<keyword evidence="4" id="KW-0560">Oxidoreductase</keyword>
<dbReference type="InterPro" id="IPR036314">
    <property type="entry name" value="SOD_C_sf"/>
</dbReference>